<evidence type="ECO:0000313" key="12">
    <source>
        <dbReference type="Proteomes" id="UP000267096"/>
    </source>
</evidence>
<dbReference type="InterPro" id="IPR019540">
    <property type="entry name" value="PtdIno-glycan_biosynth_class_S"/>
</dbReference>
<dbReference type="PANTHER" id="PTHR21072:SF13">
    <property type="entry name" value="GPI TRANSAMIDASE COMPONENT PIG-S"/>
    <property type="match status" value="1"/>
</dbReference>
<dbReference type="AlphaFoldDB" id="A0A0M3JZ91"/>
<proteinExistence type="inferred from homology"/>
<keyword evidence="6" id="KW-0256">Endoplasmic reticulum</keyword>
<keyword evidence="7 10" id="KW-1133">Transmembrane helix</keyword>
<comment type="similarity">
    <text evidence="3">Belongs to the PIGS family.</text>
</comment>
<evidence type="ECO:0000313" key="13">
    <source>
        <dbReference type="WBParaSite" id="ASIM_0001380701-mRNA-1"/>
    </source>
</evidence>
<keyword evidence="8 10" id="KW-0472">Membrane</keyword>
<evidence type="ECO:0000256" key="7">
    <source>
        <dbReference type="ARBA" id="ARBA00022989"/>
    </source>
</evidence>
<dbReference type="OrthoDB" id="28748at2759"/>
<dbReference type="WBParaSite" id="ASIM_0001380701-mRNA-1">
    <property type="protein sequence ID" value="ASIM_0001380701-mRNA-1"/>
    <property type="gene ID" value="ASIM_0001380701"/>
</dbReference>
<keyword evidence="4" id="KW-0337">GPI-anchor biosynthesis</keyword>
<protein>
    <submittedName>
        <fullName evidence="13">GPI transamidase component PIG-S (inferred by orthology to a human protein)</fullName>
    </submittedName>
</protein>
<dbReference type="PANTHER" id="PTHR21072">
    <property type="entry name" value="GPI TRANSAMIDASE COMPONENT PIG-S"/>
    <property type="match status" value="1"/>
</dbReference>
<evidence type="ECO:0000256" key="8">
    <source>
        <dbReference type="ARBA" id="ARBA00023136"/>
    </source>
</evidence>
<sequence length="525" mass="59892">MPHKETCESIEERRKRVFKLTENERKEERYRHLSALSFIVVMIVFGIPLWWHTTSTYRVPFRNFKPQQKIILPVSISNYDFTCWNCSSQSYLEPISDFLSSELQTLSQVDPLNLTFNIHRRILDSPNDLSSPESDQQFVIPIVFVPENEWTFLGRSVHLSNDKWTFVKVTAADNRKVILNIINDILIDNAHLSAIINRELKRRLHPHEVATLPANQQKRLIWDSAAQSADYIVQLIFAHASSTGSNDALKPSEIVRDIRRLAAKLNGITNLRISSEHLWDFDVSKWLRKDVQERWTLAMDQMQAIITEADHETSTVESSYPLLKLLIIDYDEPVIMLDQTGEDSNGVVVASWGAIVSCCGRETSSVSSSLIASLRILLGLDSELPYGASKQPSPVSEWELRRLKLRSFVDFSMNAMSSVRAIHMLIAQIDNIVINDEVADSANRAVELIENALNKAEQTGQLDIDSVVKGHELAQRAVNDQSLLALLYFPNDQKFAIYLPLFLPTLLPLLGSMFTLYKHWRHGEQ</sequence>
<dbReference type="Proteomes" id="UP000267096">
    <property type="component" value="Unassembled WGS sequence"/>
</dbReference>
<evidence type="ECO:0000256" key="10">
    <source>
        <dbReference type="SAM" id="Phobius"/>
    </source>
</evidence>
<keyword evidence="12" id="KW-1185">Reference proteome</keyword>
<accession>A0A0M3JZ91</accession>
<keyword evidence="5 10" id="KW-0812">Transmembrane</keyword>
<dbReference type="EMBL" id="UYRR01031343">
    <property type="protein sequence ID" value="VDK49249.1"/>
    <property type="molecule type" value="Genomic_DNA"/>
</dbReference>
<dbReference type="GO" id="GO:0006506">
    <property type="term" value="P:GPI anchor biosynthetic process"/>
    <property type="evidence" value="ECO:0007669"/>
    <property type="project" value="UniProtKB-UniPathway"/>
</dbReference>
<evidence type="ECO:0000256" key="3">
    <source>
        <dbReference type="ARBA" id="ARBA00005316"/>
    </source>
</evidence>
<evidence type="ECO:0000256" key="9">
    <source>
        <dbReference type="ARBA" id="ARBA00023180"/>
    </source>
</evidence>
<dbReference type="GO" id="GO:0042765">
    <property type="term" value="C:GPI-anchor transamidase complex"/>
    <property type="evidence" value="ECO:0007669"/>
    <property type="project" value="InterPro"/>
</dbReference>
<organism evidence="13">
    <name type="scientific">Anisakis simplex</name>
    <name type="common">Herring worm</name>
    <dbReference type="NCBI Taxonomy" id="6269"/>
    <lineage>
        <taxon>Eukaryota</taxon>
        <taxon>Metazoa</taxon>
        <taxon>Ecdysozoa</taxon>
        <taxon>Nematoda</taxon>
        <taxon>Chromadorea</taxon>
        <taxon>Rhabditida</taxon>
        <taxon>Spirurina</taxon>
        <taxon>Ascaridomorpha</taxon>
        <taxon>Ascaridoidea</taxon>
        <taxon>Anisakidae</taxon>
        <taxon>Anisakis</taxon>
        <taxon>Anisakis simplex complex</taxon>
    </lineage>
</organism>
<evidence type="ECO:0000256" key="2">
    <source>
        <dbReference type="ARBA" id="ARBA00004687"/>
    </source>
</evidence>
<dbReference type="UniPathway" id="UPA00196"/>
<comment type="pathway">
    <text evidence="2">Glycolipid biosynthesis; glycosylphosphatidylinositol-anchor biosynthesis.</text>
</comment>
<evidence type="ECO:0000256" key="5">
    <source>
        <dbReference type="ARBA" id="ARBA00022692"/>
    </source>
</evidence>
<dbReference type="Pfam" id="PF10510">
    <property type="entry name" value="PIG-S"/>
    <property type="match status" value="1"/>
</dbReference>
<evidence type="ECO:0000256" key="4">
    <source>
        <dbReference type="ARBA" id="ARBA00022502"/>
    </source>
</evidence>
<reference evidence="13" key="1">
    <citation type="submission" date="2017-02" db="UniProtKB">
        <authorList>
            <consortium name="WormBaseParasite"/>
        </authorList>
    </citation>
    <scope>IDENTIFICATION</scope>
</reference>
<evidence type="ECO:0000313" key="11">
    <source>
        <dbReference type="EMBL" id="VDK49249.1"/>
    </source>
</evidence>
<reference evidence="11 12" key="2">
    <citation type="submission" date="2018-11" db="EMBL/GenBank/DDBJ databases">
        <authorList>
            <consortium name="Pathogen Informatics"/>
        </authorList>
    </citation>
    <scope>NUCLEOTIDE SEQUENCE [LARGE SCALE GENOMIC DNA]</scope>
</reference>
<feature type="transmembrane region" description="Helical" evidence="10">
    <location>
        <begin position="495"/>
        <end position="517"/>
    </location>
</feature>
<dbReference type="GO" id="GO:0016255">
    <property type="term" value="P:attachment of GPI anchor to protein"/>
    <property type="evidence" value="ECO:0007669"/>
    <property type="project" value="InterPro"/>
</dbReference>
<name>A0A0M3JZ91_ANISI</name>
<keyword evidence="9" id="KW-0325">Glycoprotein</keyword>
<feature type="transmembrane region" description="Helical" evidence="10">
    <location>
        <begin position="33"/>
        <end position="51"/>
    </location>
</feature>
<evidence type="ECO:0000256" key="1">
    <source>
        <dbReference type="ARBA" id="ARBA00004477"/>
    </source>
</evidence>
<gene>
    <name evidence="11" type="ORF">ASIM_LOCUS13235</name>
</gene>
<comment type="subcellular location">
    <subcellularLocation>
        <location evidence="1">Endoplasmic reticulum membrane</location>
        <topology evidence="1">Multi-pass membrane protein</topology>
    </subcellularLocation>
</comment>
<evidence type="ECO:0000256" key="6">
    <source>
        <dbReference type="ARBA" id="ARBA00022824"/>
    </source>
</evidence>